<keyword evidence="2" id="KW-1185">Reference proteome</keyword>
<evidence type="ECO:0000313" key="1">
    <source>
        <dbReference type="EMBL" id="XRI72865.1"/>
    </source>
</evidence>
<dbReference type="Proteomes" id="UP001195965">
    <property type="component" value="Chromosome"/>
</dbReference>
<proteinExistence type="predicted"/>
<reference evidence="1 2" key="1">
    <citation type="journal article" date="2021" name="ISME J.">
        <title>Genomic evolution of the class Acidithiobacillia: deep-branching Proteobacteria living in extreme acidic conditions.</title>
        <authorList>
            <person name="Moya-Beltran A."/>
            <person name="Beard S."/>
            <person name="Rojas-Villalobos C."/>
            <person name="Issotta F."/>
            <person name="Gallardo Y."/>
            <person name="Ulloa R."/>
            <person name="Giaveno A."/>
            <person name="Degli Esposti M."/>
            <person name="Johnson D.B."/>
            <person name="Quatrini R."/>
        </authorList>
    </citation>
    <scope>NUCLEOTIDE SEQUENCE [LARGE SCALE GENOMIC DNA]</scope>
    <source>
        <strain evidence="1 2">GG1-14</strain>
    </source>
</reference>
<protein>
    <submittedName>
        <fullName evidence="1">Uncharacterized protein</fullName>
    </submittedName>
</protein>
<organism evidence="1 2">
    <name type="scientific">Acidithiobacillus montserratensis</name>
    <dbReference type="NCBI Taxonomy" id="2729135"/>
    <lineage>
        <taxon>Bacteria</taxon>
        <taxon>Pseudomonadati</taxon>
        <taxon>Pseudomonadota</taxon>
        <taxon>Acidithiobacillia</taxon>
        <taxon>Acidithiobacillales</taxon>
        <taxon>Acidithiobacillaceae</taxon>
        <taxon>Acidithiobacillus</taxon>
    </lineage>
</organism>
<sequence>MAGKNHRIAATIGILLAASILSSAVASQNQESLSYFTCLFGNGLGQYQVQSFEIHRSGTVTLNAISRWVRGNPQNVAVAGNQVFVSNAAARTVAQFLVSNSSIASLVSENVPYSPWFLVPFRRYIFSSSLLGSTIYRIEFRLGKPCAVKKFDIHNMAISGMRLVYLKSGPQLFLTSAIGDDHILLPLRSLARKAYRSSYSRPVNKGRMLWLVSSITNRKVLLSGISLQTGNQIQSRSLRAANVKGAKIICGGRIVYTISTNGALNVYHVTNDGGYRLVQSLPSKILRGCDTMTISGNYMMVAQGGFHQIEIYAIAPHGKLVFIGKKSTGANRYLIAITSPLHLFGNSCTKHGKRIRRIHNF</sequence>
<name>A0ACD5HDD7_9PROT</name>
<evidence type="ECO:0000313" key="2">
    <source>
        <dbReference type="Proteomes" id="UP001195965"/>
    </source>
</evidence>
<gene>
    <name evidence="1" type="ORF">HHS34_010475</name>
</gene>
<accession>A0ACD5HDD7</accession>
<dbReference type="EMBL" id="CP127526">
    <property type="protein sequence ID" value="XRI72865.1"/>
    <property type="molecule type" value="Genomic_DNA"/>
</dbReference>